<evidence type="ECO:0000313" key="3">
    <source>
        <dbReference type="Proteomes" id="UP000838878"/>
    </source>
</evidence>
<evidence type="ECO:0000313" key="2">
    <source>
        <dbReference type="EMBL" id="CAH0726653.1"/>
    </source>
</evidence>
<sequence length="78" mass="8240">MNWPRISSGEAEEAGTQRRRVDRAAGRQGKQGRQGGSGGRGARLLRRAAAGAAVAREHVRIPSCAAAIPAARVLAYIY</sequence>
<reference evidence="2" key="1">
    <citation type="submission" date="2021-12" db="EMBL/GenBank/DDBJ databases">
        <authorList>
            <person name="Martin H S."/>
        </authorList>
    </citation>
    <scope>NUCLEOTIDE SEQUENCE</scope>
</reference>
<feature type="region of interest" description="Disordered" evidence="1">
    <location>
        <begin position="1"/>
        <end position="42"/>
    </location>
</feature>
<protein>
    <submittedName>
        <fullName evidence="2">Uncharacterized protein</fullName>
    </submittedName>
</protein>
<accession>A0A8J9VPL2</accession>
<dbReference type="Proteomes" id="UP000838878">
    <property type="component" value="Chromosome 6"/>
</dbReference>
<gene>
    <name evidence="2" type="ORF">BINO364_LOCUS12089</name>
</gene>
<evidence type="ECO:0000256" key="1">
    <source>
        <dbReference type="SAM" id="MobiDB-lite"/>
    </source>
</evidence>
<feature type="non-terminal residue" evidence="2">
    <location>
        <position position="78"/>
    </location>
</feature>
<proteinExistence type="predicted"/>
<name>A0A8J9VPL2_9NEOP</name>
<organism evidence="2 3">
    <name type="scientific">Brenthis ino</name>
    <name type="common">lesser marbled fritillary</name>
    <dbReference type="NCBI Taxonomy" id="405034"/>
    <lineage>
        <taxon>Eukaryota</taxon>
        <taxon>Metazoa</taxon>
        <taxon>Ecdysozoa</taxon>
        <taxon>Arthropoda</taxon>
        <taxon>Hexapoda</taxon>
        <taxon>Insecta</taxon>
        <taxon>Pterygota</taxon>
        <taxon>Neoptera</taxon>
        <taxon>Endopterygota</taxon>
        <taxon>Lepidoptera</taxon>
        <taxon>Glossata</taxon>
        <taxon>Ditrysia</taxon>
        <taxon>Papilionoidea</taxon>
        <taxon>Nymphalidae</taxon>
        <taxon>Heliconiinae</taxon>
        <taxon>Argynnini</taxon>
        <taxon>Brenthis</taxon>
    </lineage>
</organism>
<feature type="compositionally biased region" description="Gly residues" evidence="1">
    <location>
        <begin position="32"/>
        <end position="41"/>
    </location>
</feature>
<dbReference type="AlphaFoldDB" id="A0A8J9VPL2"/>
<dbReference type="EMBL" id="OV170226">
    <property type="protein sequence ID" value="CAH0726653.1"/>
    <property type="molecule type" value="Genomic_DNA"/>
</dbReference>
<keyword evidence="3" id="KW-1185">Reference proteome</keyword>